<proteinExistence type="inferred from homology"/>
<dbReference type="GO" id="GO:0006260">
    <property type="term" value="P:DNA replication"/>
    <property type="evidence" value="ECO:0007669"/>
    <property type="project" value="UniProtKB-KW"/>
</dbReference>
<dbReference type="Pfam" id="PF07733">
    <property type="entry name" value="DNA_pol3_alpha"/>
    <property type="match status" value="1"/>
</dbReference>
<dbReference type="EMBL" id="UGNP01000001">
    <property type="protein sequence ID" value="STX10292.1"/>
    <property type="molecule type" value="Genomic_DNA"/>
</dbReference>
<evidence type="ECO:0000313" key="15">
    <source>
        <dbReference type="Proteomes" id="UP000294641"/>
    </source>
</evidence>
<dbReference type="OrthoDB" id="9803237at2"/>
<dbReference type="Gene3D" id="1.10.150.870">
    <property type="match status" value="1"/>
</dbReference>
<dbReference type="InterPro" id="IPR004365">
    <property type="entry name" value="NA-bd_OB_tRNA"/>
</dbReference>
<dbReference type="EC" id="2.7.7.7" evidence="3"/>
<evidence type="ECO:0000256" key="8">
    <source>
        <dbReference type="ARBA" id="ARBA00022932"/>
    </source>
</evidence>
<evidence type="ECO:0000313" key="14">
    <source>
        <dbReference type="Proteomes" id="UP000254330"/>
    </source>
</evidence>
<comment type="caution">
    <text evidence="12">The sequence shown here is derived from an EMBL/GenBank/DDBJ whole genome shotgun (WGS) entry which is preliminary data.</text>
</comment>
<dbReference type="Pfam" id="PF01336">
    <property type="entry name" value="tRNA_anti-codon"/>
    <property type="match status" value="1"/>
</dbReference>
<dbReference type="GO" id="GO:0008408">
    <property type="term" value="F:3'-5' exonuclease activity"/>
    <property type="evidence" value="ECO:0007669"/>
    <property type="project" value="InterPro"/>
</dbReference>
<evidence type="ECO:0000256" key="6">
    <source>
        <dbReference type="ARBA" id="ARBA00022695"/>
    </source>
</evidence>
<dbReference type="NCBIfam" id="TIGR00594">
    <property type="entry name" value="polc"/>
    <property type="match status" value="1"/>
</dbReference>
<evidence type="ECO:0000256" key="4">
    <source>
        <dbReference type="ARBA" id="ARBA00019114"/>
    </source>
</evidence>
<dbReference type="SMART" id="SM00481">
    <property type="entry name" value="POLIIIAc"/>
    <property type="match status" value="1"/>
</dbReference>
<reference evidence="12 14" key="1">
    <citation type="submission" date="2018-06" db="EMBL/GenBank/DDBJ databases">
        <authorList>
            <consortium name="Pathogen Informatics"/>
            <person name="Doyle S."/>
        </authorList>
    </citation>
    <scope>NUCLEOTIDE SEQUENCE [LARGE SCALE GENOMIC DNA]</scope>
    <source>
        <strain evidence="12 14">NCTC10597</strain>
    </source>
</reference>
<dbReference type="PANTHER" id="PTHR32294">
    <property type="entry name" value="DNA POLYMERASE III SUBUNIT ALPHA"/>
    <property type="match status" value="1"/>
</dbReference>
<evidence type="ECO:0000259" key="11">
    <source>
        <dbReference type="SMART" id="SM00481"/>
    </source>
</evidence>
<dbReference type="Gene3D" id="3.20.20.140">
    <property type="entry name" value="Metal-dependent hydrolases"/>
    <property type="match status" value="1"/>
</dbReference>
<keyword evidence="8" id="KW-0239">DNA-directed DNA polymerase</keyword>
<keyword evidence="5 12" id="KW-0808">Transferase</keyword>
<organism evidence="12 14">
    <name type="scientific">Kurthia zopfii</name>
    <dbReference type="NCBI Taxonomy" id="1650"/>
    <lineage>
        <taxon>Bacteria</taxon>
        <taxon>Bacillati</taxon>
        <taxon>Bacillota</taxon>
        <taxon>Bacilli</taxon>
        <taxon>Bacillales</taxon>
        <taxon>Caryophanaceae</taxon>
        <taxon>Kurthia</taxon>
    </lineage>
</organism>
<dbReference type="GO" id="GO:0003887">
    <property type="term" value="F:DNA-directed DNA polymerase activity"/>
    <property type="evidence" value="ECO:0007669"/>
    <property type="project" value="UniProtKB-KW"/>
</dbReference>
<dbReference type="CDD" id="cd04485">
    <property type="entry name" value="DnaE_OBF"/>
    <property type="match status" value="1"/>
</dbReference>
<evidence type="ECO:0000256" key="7">
    <source>
        <dbReference type="ARBA" id="ARBA00022705"/>
    </source>
</evidence>
<dbReference type="RefSeq" id="WP_109349043.1">
    <property type="nucleotide sequence ID" value="NZ_BJUE01000004.1"/>
</dbReference>
<accession>A0A8B4QC79</accession>
<dbReference type="GO" id="GO:0005737">
    <property type="term" value="C:cytoplasm"/>
    <property type="evidence" value="ECO:0007669"/>
    <property type="project" value="UniProtKB-SubCell"/>
</dbReference>
<protein>
    <recommendedName>
        <fullName evidence="4">DNA polymerase III subunit alpha</fullName>
        <ecNumber evidence="3">2.7.7.7</ecNumber>
    </recommendedName>
</protein>
<dbReference type="Pfam" id="PF17657">
    <property type="entry name" value="DNA_pol3_finger"/>
    <property type="match status" value="1"/>
</dbReference>
<feature type="domain" description="Polymerase/histidinol phosphatase N-terminal" evidence="11">
    <location>
        <begin position="4"/>
        <end position="70"/>
    </location>
</feature>
<dbReference type="InterPro" id="IPR003141">
    <property type="entry name" value="Pol/His_phosphatase_N"/>
</dbReference>
<dbReference type="GO" id="GO:0003676">
    <property type="term" value="F:nucleic acid binding"/>
    <property type="evidence" value="ECO:0007669"/>
    <property type="project" value="InterPro"/>
</dbReference>
<name>A0A8B4QC79_9BACL</name>
<dbReference type="AlphaFoldDB" id="A0A8B4QC79"/>
<keyword evidence="7" id="KW-0235">DNA replication</keyword>
<dbReference type="Pfam" id="PF14579">
    <property type="entry name" value="HHH_6"/>
    <property type="match status" value="1"/>
</dbReference>
<evidence type="ECO:0000256" key="9">
    <source>
        <dbReference type="ARBA" id="ARBA00025611"/>
    </source>
</evidence>
<dbReference type="Proteomes" id="UP000294641">
    <property type="component" value="Unassembled WGS sequence"/>
</dbReference>
<evidence type="ECO:0000256" key="3">
    <source>
        <dbReference type="ARBA" id="ARBA00012417"/>
    </source>
</evidence>
<dbReference type="EMBL" id="SNZG01000008">
    <property type="protein sequence ID" value="TDR40553.1"/>
    <property type="molecule type" value="Genomic_DNA"/>
</dbReference>
<dbReference type="Gene3D" id="1.10.10.1600">
    <property type="entry name" value="Bacterial DNA polymerase III alpha subunit, thumb domain"/>
    <property type="match status" value="1"/>
</dbReference>
<dbReference type="Pfam" id="PF02811">
    <property type="entry name" value="PHP"/>
    <property type="match status" value="1"/>
</dbReference>
<dbReference type="NCBIfam" id="NF004226">
    <property type="entry name" value="PRK05673.1"/>
    <property type="match status" value="1"/>
</dbReference>
<keyword evidence="15" id="KW-1185">Reference proteome</keyword>
<keyword evidence="6 12" id="KW-0548">Nucleotidyltransferase</keyword>
<comment type="function">
    <text evidence="9">DNA polymerase III is a complex, multichain enzyme responsible for most of the replicative synthesis in bacteria. This DNA polymerase also exhibits 3' to 5' exonuclease activity. The alpha chain is the DNA polymerase.</text>
</comment>
<gene>
    <name evidence="12" type="primary">dnaE</name>
    <name evidence="13" type="ORF">DFR61_10867</name>
    <name evidence="12" type="ORF">NCTC10597_02012</name>
</gene>
<dbReference type="InterPro" id="IPR040982">
    <property type="entry name" value="DNA_pol3_finger"/>
</dbReference>
<evidence type="ECO:0000256" key="10">
    <source>
        <dbReference type="ARBA" id="ARBA00049244"/>
    </source>
</evidence>
<reference evidence="13 15" key="2">
    <citation type="submission" date="2019-03" db="EMBL/GenBank/DDBJ databases">
        <title>Genomic Encyclopedia of Type Strains, Phase IV (KMG-IV): sequencing the most valuable type-strain genomes for metagenomic binning, comparative biology and taxonomic classification.</title>
        <authorList>
            <person name="Goeker M."/>
        </authorList>
    </citation>
    <scope>NUCLEOTIDE SEQUENCE [LARGE SCALE GENOMIC DNA]</scope>
    <source>
        <strain evidence="13 15">DSM 20580</strain>
    </source>
</reference>
<dbReference type="InterPro" id="IPR029460">
    <property type="entry name" value="DNAPol_HHH"/>
</dbReference>
<dbReference type="PANTHER" id="PTHR32294:SF0">
    <property type="entry name" value="DNA POLYMERASE III SUBUNIT ALPHA"/>
    <property type="match status" value="1"/>
</dbReference>
<sequence>MNAYYPQITTSASMLDSIVKIEELSATLQSYERVSVAITDRKLYGLLPFYKVMKRHDLHAVFGLTVKMVISDSLDLPFILYAQNEQGYQHLIKISSAISLRENEDLPFNWLKGYKAGLKLMIPLVHVAPNEESEAAILQVAHLFEEGIYLGMERIHGVRNENEPYWIKFAKVNDLKIAMTHEVRFLKEDDLEAFEAAQSIKDGIPIAERHALTAREKGLYLPTSENLQNWFEDQPDWLLHTEELLASCDVNLTYGEHHMPKFPVEEGETAKEMLLEQCLEGLDLRGLSGKEIYEDRLHYELSVINQMGYADYFLIVADYIEYARSQRILTGPGRGSSASSLVAYCLKITNVDPIKYDLLFERFLNPDRITLPDIDVDFADMKRQVVIDYVVEKYGMQYTSQIITFGTLSAKAVARDVARVLGFSMEELKVISSLIPSKPGTTLSMTLSTLNQWIGEDPLKQKWLEIALKLEGLHRNASTHAAGVVLSPIPLPDIVPIEKGSDQIYITQWPMQEVEEIGLLKMDFLGLKNLSILDHIRYMIYFNQKKMLDFEKIPLHDENTFRLLQRGDTAGVFQLESDGMRQALIQIQPTSFLDLVAINALYRPGPMEFIPVYSRRKHGLESVQLPHPDLAPILNETFGVIVYQEQIMRIASVFAGFSLGEADLLRRAVSKKKRELLDSERVHFVQGASKKGYNEQVANEIYDLIVRFANYGFPKSHAVAYSLITYQMAYLKANFPHYFYAALLSSAIGNKEKHSQLLQEVRSKGIEILPPSILKSGKSYRVEGNSIRFALGAIRGIPQTFLNKLQALRKNGNAEWTSIFEMALAFTSTHFKRQTMEALIRAGAIDVFERDRAQLIETISAAEKLAKLYAPNEETTLFYDTNIYGVPKHAKVENMTEKEKLEGEKDVLGFYVSTHPVENLKEKLHFDGIQLNRVSSIKIGAKINVLAQVQNLKVIRTKKGEQMAFLQLEDETSSISATIFPQVFEQFKEELIEELFLEIEAKVESRNNAPQLIIQKLKVIPKE</sequence>
<comment type="catalytic activity">
    <reaction evidence="10">
        <text>DNA(n) + a 2'-deoxyribonucleoside 5'-triphosphate = DNA(n+1) + diphosphate</text>
        <dbReference type="Rhea" id="RHEA:22508"/>
        <dbReference type="Rhea" id="RHEA-COMP:17339"/>
        <dbReference type="Rhea" id="RHEA-COMP:17340"/>
        <dbReference type="ChEBI" id="CHEBI:33019"/>
        <dbReference type="ChEBI" id="CHEBI:61560"/>
        <dbReference type="ChEBI" id="CHEBI:173112"/>
        <dbReference type="EC" id="2.7.7.7"/>
    </reaction>
</comment>
<evidence type="ECO:0000256" key="5">
    <source>
        <dbReference type="ARBA" id="ARBA00022679"/>
    </source>
</evidence>
<dbReference type="InterPro" id="IPR011708">
    <property type="entry name" value="DNA_pol3_alpha_NTPase_dom"/>
</dbReference>
<evidence type="ECO:0000313" key="12">
    <source>
        <dbReference type="EMBL" id="STX10292.1"/>
    </source>
</evidence>
<comment type="similarity">
    <text evidence="2">Belongs to the DNA polymerase type-C family. DnaE subfamily.</text>
</comment>
<dbReference type="InterPro" id="IPR004805">
    <property type="entry name" value="DnaE2/DnaE/PolC"/>
</dbReference>
<dbReference type="InterPro" id="IPR041931">
    <property type="entry name" value="DNA_pol3_alpha_thumb_dom"/>
</dbReference>
<evidence type="ECO:0000313" key="13">
    <source>
        <dbReference type="EMBL" id="TDR40553.1"/>
    </source>
</evidence>
<evidence type="ECO:0000256" key="1">
    <source>
        <dbReference type="ARBA" id="ARBA00004496"/>
    </source>
</evidence>
<dbReference type="InterPro" id="IPR004013">
    <property type="entry name" value="PHP_dom"/>
</dbReference>
<comment type="subcellular location">
    <subcellularLocation>
        <location evidence="1">Cytoplasm</location>
    </subcellularLocation>
</comment>
<evidence type="ECO:0000256" key="2">
    <source>
        <dbReference type="ARBA" id="ARBA00009496"/>
    </source>
</evidence>
<dbReference type="Proteomes" id="UP000254330">
    <property type="component" value="Unassembled WGS sequence"/>
</dbReference>